<dbReference type="Proteomes" id="UP001374579">
    <property type="component" value="Unassembled WGS sequence"/>
</dbReference>
<dbReference type="FunFam" id="3.40.50.2020:FF:000004">
    <property type="entry name" value="Adenine phosphoribosyltransferase"/>
    <property type="match status" value="1"/>
</dbReference>
<comment type="catalytic activity">
    <reaction evidence="1">
        <text>AMP + diphosphate = 5-phospho-alpha-D-ribose 1-diphosphate + adenine</text>
        <dbReference type="Rhea" id="RHEA:16609"/>
        <dbReference type="ChEBI" id="CHEBI:16708"/>
        <dbReference type="ChEBI" id="CHEBI:33019"/>
        <dbReference type="ChEBI" id="CHEBI:58017"/>
        <dbReference type="ChEBI" id="CHEBI:456215"/>
        <dbReference type="EC" id="2.4.2.7"/>
    </reaction>
</comment>
<keyword evidence="11" id="KW-0808">Transferase</keyword>
<keyword evidence="12" id="KW-0660">Purine salvage</keyword>
<gene>
    <name evidence="14" type="ORF">V1264_000970</name>
</gene>
<evidence type="ECO:0000256" key="1">
    <source>
        <dbReference type="ARBA" id="ARBA00000868"/>
    </source>
</evidence>
<evidence type="ECO:0000259" key="13">
    <source>
        <dbReference type="Pfam" id="PF00156"/>
    </source>
</evidence>
<evidence type="ECO:0000313" key="15">
    <source>
        <dbReference type="Proteomes" id="UP001374579"/>
    </source>
</evidence>
<dbReference type="GO" id="GO:0006166">
    <property type="term" value="P:purine ribonucleoside salvage"/>
    <property type="evidence" value="ECO:0007669"/>
    <property type="project" value="UniProtKB-KW"/>
</dbReference>
<evidence type="ECO:0000256" key="11">
    <source>
        <dbReference type="ARBA" id="ARBA00022679"/>
    </source>
</evidence>
<comment type="subunit">
    <text evidence="6">Homodimer.</text>
</comment>
<comment type="function">
    <text evidence="2">Catalyzes a salvage reaction resulting in the formation of AMP, that is energically less costly than de novo synthesis.</text>
</comment>
<dbReference type="NCBIfam" id="NF002634">
    <property type="entry name" value="PRK02304.1-3"/>
    <property type="match status" value="1"/>
</dbReference>
<name>A0AAN9GP71_9CAEN</name>
<evidence type="ECO:0000256" key="4">
    <source>
        <dbReference type="ARBA" id="ARBA00004659"/>
    </source>
</evidence>
<dbReference type="GO" id="GO:0016208">
    <property type="term" value="F:AMP binding"/>
    <property type="evidence" value="ECO:0007669"/>
    <property type="project" value="TreeGrafter"/>
</dbReference>
<comment type="pathway">
    <text evidence="4">Purine metabolism; AMP biosynthesis via salvage pathway; AMP from adenine: step 1/1.</text>
</comment>
<sequence>MADRLDQVKSLISSHPDFPKPGILFRDIFPVFRNPKVFRHLIDLLCEHVKTAVPKAEVIIGLESRGFLFGPMMAEQLGIAFAPVRKAGKLPGKCRSVSYSLEYGTDKFEIQDESVKPGQSVVIVDDLLATGGTMKAAVELLEGLGAKVDECLVVIELKDLNGKAKVTKPFHSLIHY</sequence>
<evidence type="ECO:0000256" key="10">
    <source>
        <dbReference type="ARBA" id="ARBA00022676"/>
    </source>
</evidence>
<comment type="subcellular location">
    <subcellularLocation>
        <location evidence="3">Cytoplasm</location>
    </subcellularLocation>
</comment>
<dbReference type="GO" id="GO:0002055">
    <property type="term" value="F:adenine binding"/>
    <property type="evidence" value="ECO:0007669"/>
    <property type="project" value="TreeGrafter"/>
</dbReference>
<dbReference type="GO" id="GO:0005737">
    <property type="term" value="C:cytoplasm"/>
    <property type="evidence" value="ECO:0007669"/>
    <property type="project" value="UniProtKB-SubCell"/>
</dbReference>
<evidence type="ECO:0000256" key="5">
    <source>
        <dbReference type="ARBA" id="ARBA00008391"/>
    </source>
</evidence>
<dbReference type="GO" id="GO:0044209">
    <property type="term" value="P:AMP salvage"/>
    <property type="evidence" value="ECO:0007669"/>
    <property type="project" value="TreeGrafter"/>
</dbReference>
<dbReference type="EC" id="2.4.2.7" evidence="7"/>
<feature type="domain" description="Phosphoribosyltransferase" evidence="13">
    <location>
        <begin position="32"/>
        <end position="155"/>
    </location>
</feature>
<evidence type="ECO:0000256" key="9">
    <source>
        <dbReference type="ARBA" id="ARBA00022490"/>
    </source>
</evidence>
<comment type="similarity">
    <text evidence="5">Belongs to the purine/pyrimidine phosphoribosyltransferase family.</text>
</comment>
<dbReference type="HAMAP" id="MF_00004">
    <property type="entry name" value="Aden_phosphoribosyltr"/>
    <property type="match status" value="1"/>
</dbReference>
<dbReference type="InterPro" id="IPR029057">
    <property type="entry name" value="PRTase-like"/>
</dbReference>
<evidence type="ECO:0000256" key="3">
    <source>
        <dbReference type="ARBA" id="ARBA00004496"/>
    </source>
</evidence>
<dbReference type="PANTHER" id="PTHR32315">
    <property type="entry name" value="ADENINE PHOSPHORIBOSYLTRANSFERASE"/>
    <property type="match status" value="1"/>
</dbReference>
<dbReference type="InterPro" id="IPR000836">
    <property type="entry name" value="PRTase_dom"/>
</dbReference>
<dbReference type="Gene3D" id="3.40.50.2020">
    <property type="match status" value="1"/>
</dbReference>
<dbReference type="CDD" id="cd06223">
    <property type="entry name" value="PRTases_typeI"/>
    <property type="match status" value="1"/>
</dbReference>
<dbReference type="GO" id="GO:0006168">
    <property type="term" value="P:adenine salvage"/>
    <property type="evidence" value="ECO:0007669"/>
    <property type="project" value="InterPro"/>
</dbReference>
<dbReference type="InterPro" id="IPR050054">
    <property type="entry name" value="UPRTase/APRTase"/>
</dbReference>
<organism evidence="14 15">
    <name type="scientific">Littorina saxatilis</name>
    <dbReference type="NCBI Taxonomy" id="31220"/>
    <lineage>
        <taxon>Eukaryota</taxon>
        <taxon>Metazoa</taxon>
        <taxon>Spiralia</taxon>
        <taxon>Lophotrochozoa</taxon>
        <taxon>Mollusca</taxon>
        <taxon>Gastropoda</taxon>
        <taxon>Caenogastropoda</taxon>
        <taxon>Littorinimorpha</taxon>
        <taxon>Littorinoidea</taxon>
        <taxon>Littorinidae</taxon>
        <taxon>Littorina</taxon>
    </lineage>
</organism>
<dbReference type="SUPFAM" id="SSF53271">
    <property type="entry name" value="PRTase-like"/>
    <property type="match status" value="1"/>
</dbReference>
<dbReference type="NCBIfam" id="TIGR01090">
    <property type="entry name" value="apt"/>
    <property type="match status" value="1"/>
</dbReference>
<dbReference type="InterPro" id="IPR005764">
    <property type="entry name" value="Ade_phspho_trans"/>
</dbReference>
<evidence type="ECO:0000256" key="6">
    <source>
        <dbReference type="ARBA" id="ARBA00011738"/>
    </source>
</evidence>
<evidence type="ECO:0000313" key="14">
    <source>
        <dbReference type="EMBL" id="KAK7115021.1"/>
    </source>
</evidence>
<dbReference type="EMBL" id="JBAMIC010000001">
    <property type="protein sequence ID" value="KAK7115021.1"/>
    <property type="molecule type" value="Genomic_DNA"/>
</dbReference>
<dbReference type="PANTHER" id="PTHR32315:SF3">
    <property type="entry name" value="ADENINE PHOSPHORIBOSYLTRANSFERASE"/>
    <property type="match status" value="1"/>
</dbReference>
<evidence type="ECO:0000256" key="2">
    <source>
        <dbReference type="ARBA" id="ARBA00003968"/>
    </source>
</evidence>
<dbReference type="NCBIfam" id="NF002636">
    <property type="entry name" value="PRK02304.1-5"/>
    <property type="match status" value="1"/>
</dbReference>
<dbReference type="Pfam" id="PF00156">
    <property type="entry name" value="Pribosyltran"/>
    <property type="match status" value="1"/>
</dbReference>
<keyword evidence="10" id="KW-0328">Glycosyltransferase</keyword>
<accession>A0AAN9GP71</accession>
<evidence type="ECO:0000256" key="7">
    <source>
        <dbReference type="ARBA" id="ARBA00011893"/>
    </source>
</evidence>
<evidence type="ECO:0000256" key="8">
    <source>
        <dbReference type="ARBA" id="ARBA00017366"/>
    </source>
</evidence>
<keyword evidence="15" id="KW-1185">Reference proteome</keyword>
<keyword evidence="9" id="KW-0963">Cytoplasm</keyword>
<reference evidence="14 15" key="1">
    <citation type="submission" date="2024-02" db="EMBL/GenBank/DDBJ databases">
        <title>Chromosome-scale genome assembly of the rough periwinkle Littorina saxatilis.</title>
        <authorList>
            <person name="De Jode A."/>
            <person name="Faria R."/>
            <person name="Formenti G."/>
            <person name="Sims Y."/>
            <person name="Smith T.P."/>
            <person name="Tracey A."/>
            <person name="Wood J.M.D."/>
            <person name="Zagrodzka Z.B."/>
            <person name="Johannesson K."/>
            <person name="Butlin R.K."/>
            <person name="Leder E.H."/>
        </authorList>
    </citation>
    <scope>NUCLEOTIDE SEQUENCE [LARGE SCALE GENOMIC DNA]</scope>
    <source>
        <strain evidence="14">Snail1</strain>
        <tissue evidence="14">Muscle</tissue>
    </source>
</reference>
<proteinExistence type="inferred from homology"/>
<protein>
    <recommendedName>
        <fullName evidence="8">Adenine phosphoribosyltransferase</fullName>
        <ecNumber evidence="7">2.4.2.7</ecNumber>
    </recommendedName>
</protein>
<dbReference type="GO" id="GO:0003999">
    <property type="term" value="F:adenine phosphoribosyltransferase activity"/>
    <property type="evidence" value="ECO:0007669"/>
    <property type="project" value="UniProtKB-EC"/>
</dbReference>
<evidence type="ECO:0000256" key="12">
    <source>
        <dbReference type="ARBA" id="ARBA00022726"/>
    </source>
</evidence>
<comment type="caution">
    <text evidence="14">The sequence shown here is derived from an EMBL/GenBank/DDBJ whole genome shotgun (WGS) entry which is preliminary data.</text>
</comment>
<dbReference type="AlphaFoldDB" id="A0AAN9GP71"/>